<evidence type="ECO:0000313" key="6">
    <source>
        <dbReference type="EMBL" id="KAI3432257.1"/>
    </source>
</evidence>
<dbReference type="GO" id="GO:0032588">
    <property type="term" value="C:trans-Golgi network membrane"/>
    <property type="evidence" value="ECO:0007669"/>
    <property type="project" value="TreeGrafter"/>
</dbReference>
<evidence type="ECO:0000313" key="7">
    <source>
        <dbReference type="Proteomes" id="UP001055712"/>
    </source>
</evidence>
<feature type="compositionally biased region" description="Low complexity" evidence="5">
    <location>
        <begin position="410"/>
        <end position="425"/>
    </location>
</feature>
<dbReference type="InterPro" id="IPR008942">
    <property type="entry name" value="ENTH_VHS"/>
</dbReference>
<accession>A0A9D4TRZ9</accession>
<dbReference type="Gene3D" id="1.25.40.90">
    <property type="match status" value="1"/>
</dbReference>
<dbReference type="Proteomes" id="UP001055712">
    <property type="component" value="Unassembled WGS sequence"/>
</dbReference>
<feature type="compositionally biased region" description="Low complexity" evidence="5">
    <location>
        <begin position="657"/>
        <end position="687"/>
    </location>
</feature>
<dbReference type="PANTHER" id="PTHR21514:SF0">
    <property type="entry name" value="AP-4 COMPLEX ACCESSORY SUBUNIT TEPSIN"/>
    <property type="match status" value="1"/>
</dbReference>
<evidence type="ECO:0000256" key="1">
    <source>
        <dbReference type="ARBA" id="ARBA00004541"/>
    </source>
</evidence>
<reference evidence="6" key="1">
    <citation type="journal article" date="2019" name="Plant J.">
        <title>Chlorella vulgaris genome assembly and annotation reveals the molecular basis for metabolic acclimation to high light conditions.</title>
        <authorList>
            <person name="Cecchin M."/>
            <person name="Marcolungo L."/>
            <person name="Rossato M."/>
            <person name="Girolomoni L."/>
            <person name="Cosentino E."/>
            <person name="Cuine S."/>
            <person name="Li-Beisson Y."/>
            <person name="Delledonne M."/>
            <person name="Ballottari M."/>
        </authorList>
    </citation>
    <scope>NUCLEOTIDE SEQUENCE</scope>
    <source>
        <strain evidence="6">211/11P</strain>
    </source>
</reference>
<gene>
    <name evidence="6" type="ORF">D9Q98_003818</name>
</gene>
<feature type="compositionally biased region" description="Gly residues" evidence="5">
    <location>
        <begin position="168"/>
        <end position="178"/>
    </location>
</feature>
<keyword evidence="7" id="KW-1185">Reference proteome</keyword>
<evidence type="ECO:0000256" key="5">
    <source>
        <dbReference type="SAM" id="MobiDB-lite"/>
    </source>
</evidence>
<keyword evidence="3" id="KW-0333">Golgi apparatus</keyword>
<feature type="compositionally biased region" description="Low complexity" evidence="5">
    <location>
        <begin position="158"/>
        <end position="167"/>
    </location>
</feature>
<protein>
    <recommendedName>
        <fullName evidence="8">ENTH domain-containing protein</fullName>
    </recommendedName>
</protein>
<keyword evidence="4" id="KW-0968">Cytoplasmic vesicle</keyword>
<feature type="region of interest" description="Disordered" evidence="5">
    <location>
        <begin position="142"/>
        <end position="178"/>
    </location>
</feature>
<feature type="region of interest" description="Disordered" evidence="5">
    <location>
        <begin position="405"/>
        <end position="425"/>
    </location>
</feature>
<dbReference type="InterPro" id="IPR039273">
    <property type="entry name" value="TEPSIN"/>
</dbReference>
<evidence type="ECO:0000256" key="3">
    <source>
        <dbReference type="ARBA" id="ARBA00023034"/>
    </source>
</evidence>
<comment type="subcellular location">
    <subcellularLocation>
        <location evidence="1">Cytoplasmic vesicle</location>
    </subcellularLocation>
    <subcellularLocation>
        <location evidence="2">Golgi apparatus</location>
    </subcellularLocation>
</comment>
<dbReference type="InterPro" id="IPR035802">
    <property type="entry name" value="ENTH/VHS_tepsin"/>
</dbReference>
<organism evidence="6 7">
    <name type="scientific">Chlorella vulgaris</name>
    <name type="common">Green alga</name>
    <dbReference type="NCBI Taxonomy" id="3077"/>
    <lineage>
        <taxon>Eukaryota</taxon>
        <taxon>Viridiplantae</taxon>
        <taxon>Chlorophyta</taxon>
        <taxon>core chlorophytes</taxon>
        <taxon>Trebouxiophyceae</taxon>
        <taxon>Chlorellales</taxon>
        <taxon>Chlorellaceae</taxon>
        <taxon>Chlorella clade</taxon>
        <taxon>Chlorella</taxon>
    </lineage>
</organism>
<comment type="caution">
    <text evidence="6">The sequence shown here is derived from an EMBL/GenBank/DDBJ whole genome shotgun (WGS) entry which is preliminary data.</text>
</comment>
<dbReference type="EMBL" id="SIDB01000005">
    <property type="protein sequence ID" value="KAI3432257.1"/>
    <property type="molecule type" value="Genomic_DNA"/>
</dbReference>
<name>A0A9D4TRZ9_CHLVU</name>
<sequence>MASWIDWAKTKLLVEQATSHNDDPTPIYVLDEVVAALAGGDSRAGVDAVIARLGHRSPIVKRKALKLVAHIGRKGSPDLRRLLSRQSGAVRDLQHFRCDPDPFTGDAVWRRVQESAQDALNAIHAAPEAVATPHSTLGGRIQGFGSDAAGGGGGSRRGFGSDAVGGSSSVGGGGGGGGSGRMVGFGSADAVQSGMQAVSSGMRSLGGKAGGLLRQDGYSSSQLDGGSSYGGSTSRQGAALTQPIMQAGGPPLAAASSNSAGLAAAAGGGRPLGGGGSASSSAAEAAAEAKLVDRLCAPAGLRAAPSREDLQAFVAAVSALDGLAVARLLEQKLEAAAPWQSTLRALCAIEAVVEGGSSTACGQLAVHFQTRPEAVAKAAESPQASVRQRAQKLLALLGGDGGSQSGGGITAAAGTAHQQQQQQQQPLFTEDLLGEAEPAAGLDLLQDLAGPSPAPPSASSTAAAAAPTAAAPVDLMAGLSMATSPGPAPAVVVQQPDGALGGGGPAAAADPFAGMLLTCDMSAVPGGTAGQAGSSLSPQPPAASPLDLLGGLSFQAAPGAAAPRMAAPQAAFSAAPQQLGDLGDLLGGLSVSPAQPAGVPLGSGFQQQPMQQQPMQQPSYQPFGGGIASGAMPSLGLGLQQQSPMHMPLSGPFSGQAAMLRQQQQAAGYQPHGSWSSGSGSSLGHGSTAAFGTPASAVQQHAGMGRLGSSNGVQHGRQASGGGDALCKLNSSGIVDTPNSFNFVDDAIAAARRKQ</sequence>
<evidence type="ECO:0008006" key="8">
    <source>
        <dbReference type="Google" id="ProtNLM"/>
    </source>
</evidence>
<dbReference type="OrthoDB" id="118154at2759"/>
<feature type="region of interest" description="Disordered" evidence="5">
    <location>
        <begin position="657"/>
        <end position="691"/>
    </location>
</feature>
<feature type="region of interest" description="Disordered" evidence="5">
    <location>
        <begin position="445"/>
        <end position="465"/>
    </location>
</feature>
<feature type="region of interest" description="Disordered" evidence="5">
    <location>
        <begin position="216"/>
        <end position="236"/>
    </location>
</feature>
<proteinExistence type="predicted"/>
<dbReference type="CDD" id="cd03572">
    <property type="entry name" value="ENTH_like_Tepsin"/>
    <property type="match status" value="1"/>
</dbReference>
<reference evidence="6" key="2">
    <citation type="submission" date="2020-11" db="EMBL/GenBank/DDBJ databases">
        <authorList>
            <person name="Cecchin M."/>
            <person name="Marcolungo L."/>
            <person name="Rossato M."/>
            <person name="Girolomoni L."/>
            <person name="Cosentino E."/>
            <person name="Cuine S."/>
            <person name="Li-Beisson Y."/>
            <person name="Delledonne M."/>
            <person name="Ballottari M."/>
        </authorList>
    </citation>
    <scope>NUCLEOTIDE SEQUENCE</scope>
    <source>
        <strain evidence="6">211/11P</strain>
        <tissue evidence="6">Whole cell</tissue>
    </source>
</reference>
<dbReference type="PANTHER" id="PTHR21514">
    <property type="entry name" value="AP-4 COMPLEX ACCESSORY SUBUNIT TEPSIN"/>
    <property type="match status" value="1"/>
</dbReference>
<feature type="compositionally biased region" description="Low complexity" evidence="5">
    <location>
        <begin position="606"/>
        <end position="618"/>
    </location>
</feature>
<dbReference type="SUPFAM" id="SSF48464">
    <property type="entry name" value="ENTH/VHS domain"/>
    <property type="match status" value="1"/>
</dbReference>
<dbReference type="GO" id="GO:0031410">
    <property type="term" value="C:cytoplasmic vesicle"/>
    <property type="evidence" value="ECO:0007669"/>
    <property type="project" value="UniProtKB-SubCell"/>
</dbReference>
<evidence type="ECO:0000256" key="2">
    <source>
        <dbReference type="ARBA" id="ARBA00004555"/>
    </source>
</evidence>
<feature type="compositionally biased region" description="Gly residues" evidence="5">
    <location>
        <begin position="148"/>
        <end position="157"/>
    </location>
</feature>
<feature type="compositionally biased region" description="Polar residues" evidence="5">
    <location>
        <begin position="217"/>
        <end position="236"/>
    </location>
</feature>
<feature type="region of interest" description="Disordered" evidence="5">
    <location>
        <begin position="597"/>
        <end position="635"/>
    </location>
</feature>
<dbReference type="AlphaFoldDB" id="A0A9D4TRZ9"/>
<evidence type="ECO:0000256" key="4">
    <source>
        <dbReference type="ARBA" id="ARBA00023329"/>
    </source>
</evidence>